<name>A0AAR5PPV1_DENPD</name>
<feature type="compositionally biased region" description="Basic and acidic residues" evidence="1">
    <location>
        <begin position="80"/>
        <end position="90"/>
    </location>
</feature>
<dbReference type="Pfam" id="PF02995">
    <property type="entry name" value="DUF229"/>
    <property type="match status" value="1"/>
</dbReference>
<feature type="region of interest" description="Disordered" evidence="1">
    <location>
        <begin position="76"/>
        <end position="109"/>
    </location>
</feature>
<keyword evidence="4" id="KW-1185">Reference proteome</keyword>
<feature type="region of interest" description="Disordered" evidence="1">
    <location>
        <begin position="125"/>
        <end position="146"/>
    </location>
</feature>
<dbReference type="InterPro" id="IPR004245">
    <property type="entry name" value="DUF229"/>
</dbReference>
<dbReference type="PANTHER" id="PTHR10974">
    <property type="entry name" value="FI08016P-RELATED"/>
    <property type="match status" value="1"/>
</dbReference>
<proteinExistence type="predicted"/>
<dbReference type="CDD" id="cd16021">
    <property type="entry name" value="ALP_like"/>
    <property type="match status" value="1"/>
</dbReference>
<accession>A0AAR5PPV1</accession>
<dbReference type="GeneID" id="109539574"/>
<sequence>MRTVKGINMNHFPFNGLWKKMIFVLFISGSILLTISYYDYATVLKYQYLINSSLNPGNQSTDNNHTEVVNKTAAKNLRGGHVEEDSRFEQEDLQEEGTHETNSVSHQDTTTWKVKNLEENNRNTTQGLKEHQQASTHPVEQDSNAANLNNEGSYLVSSSKCKIKNQDPFSSDAKQFLKPSKYKRCTKIPLLTYVTKEDNIATVHVDAKLIPQYTKSTISCCYSDVSRGKPMKNRDDSIQLTTCTEFEKNVTISKEAILVRCIEHNTKEKIYENVHTSIRITSNVQNKINFYDNSTIKPLSVLFVGIDSISRLNFIRALPKTCKYVENNGWISLKGYNKIDDNTFPNLMAILTGFNQTTAYAICKPKTMGFLDKCPMLWYKYRDFSYVTAYAEDEANISTFNFNKKGFVSSPTDYYFRPYIMATERLNKVSVSSMGYCTGPETAGERILNLVKEFGVTFKNQPHFGFFWMNTFSHNEISTPTMMDNKLRGFLIDLDHKGVTNNTIIIFLSDHGIRFGDIRTTETGWLEERLPFIYFSFPPWFKDRFPREYGNFQKNTDKLTTPYDLHMTLQHVLTMSGLNHTISPSNACPRCKSLFEEIPKERSCEDARITDHWCTCAGYTQTKLQPAAEKKVAKVIVAAVNAQVATKEGGSKCAKYTVSGITTRLSHKFSYKNTSYILVILKTNPKAVFEATVSFNGDIMNSTFKTGSISRLDYYSTHSHCVSDANLKKYCYCI</sequence>
<reference evidence="3" key="2">
    <citation type="submission" date="2024-08" db="UniProtKB">
        <authorList>
            <consortium name="EnsemblMetazoa"/>
        </authorList>
    </citation>
    <scope>IDENTIFICATION</scope>
</reference>
<dbReference type="Proteomes" id="UP000019118">
    <property type="component" value="Unassembled WGS sequence"/>
</dbReference>
<protein>
    <recommendedName>
        <fullName evidence="5">DUF229 domain-containing protein</fullName>
    </recommendedName>
</protein>
<reference evidence="4" key="1">
    <citation type="journal article" date="2013" name="Genome Biol.">
        <title>Draft genome of the mountain pine beetle, Dendroctonus ponderosae Hopkins, a major forest pest.</title>
        <authorList>
            <person name="Keeling C.I."/>
            <person name="Yuen M.M."/>
            <person name="Liao N.Y."/>
            <person name="Docking T.R."/>
            <person name="Chan S.K."/>
            <person name="Taylor G.A."/>
            <person name="Palmquist D.L."/>
            <person name="Jackman S.D."/>
            <person name="Nguyen A."/>
            <person name="Li M."/>
            <person name="Henderson H."/>
            <person name="Janes J.K."/>
            <person name="Zhao Y."/>
            <person name="Pandoh P."/>
            <person name="Moore R."/>
            <person name="Sperling F.A."/>
            <person name="Huber D.P."/>
            <person name="Birol I."/>
            <person name="Jones S.J."/>
            <person name="Bohlmann J."/>
        </authorList>
    </citation>
    <scope>NUCLEOTIDE SEQUENCE</scope>
</reference>
<dbReference type="GO" id="GO:0005615">
    <property type="term" value="C:extracellular space"/>
    <property type="evidence" value="ECO:0007669"/>
    <property type="project" value="TreeGrafter"/>
</dbReference>
<evidence type="ECO:0008006" key="5">
    <source>
        <dbReference type="Google" id="ProtNLM"/>
    </source>
</evidence>
<evidence type="ECO:0000313" key="4">
    <source>
        <dbReference type="Proteomes" id="UP000019118"/>
    </source>
</evidence>
<organism evidence="3 4">
    <name type="scientific">Dendroctonus ponderosae</name>
    <name type="common">Mountain pine beetle</name>
    <dbReference type="NCBI Taxonomy" id="77166"/>
    <lineage>
        <taxon>Eukaryota</taxon>
        <taxon>Metazoa</taxon>
        <taxon>Ecdysozoa</taxon>
        <taxon>Arthropoda</taxon>
        <taxon>Hexapoda</taxon>
        <taxon>Insecta</taxon>
        <taxon>Pterygota</taxon>
        <taxon>Neoptera</taxon>
        <taxon>Endopterygota</taxon>
        <taxon>Coleoptera</taxon>
        <taxon>Polyphaga</taxon>
        <taxon>Cucujiformia</taxon>
        <taxon>Curculionidae</taxon>
        <taxon>Scolytinae</taxon>
        <taxon>Dendroctonus</taxon>
    </lineage>
</organism>
<dbReference type="PANTHER" id="PTHR10974:SF9">
    <property type="entry name" value="DUF229 DOMAIN CONTAINING PROTEIN-RELATED"/>
    <property type="match status" value="1"/>
</dbReference>
<evidence type="ECO:0000313" key="3">
    <source>
        <dbReference type="EnsemblMetazoa" id="XP_019762962.1"/>
    </source>
</evidence>
<keyword evidence="2" id="KW-0812">Transmembrane</keyword>
<dbReference type="FunFam" id="3.40.720.10:FF:000017">
    <property type="entry name" value="Predicted protein"/>
    <property type="match status" value="1"/>
</dbReference>
<dbReference type="InterPro" id="IPR017850">
    <property type="entry name" value="Alkaline_phosphatase_core_sf"/>
</dbReference>
<dbReference type="EnsemblMetazoa" id="XM_019907403.1">
    <property type="protein sequence ID" value="XP_019762962.1"/>
    <property type="gene ID" value="LOC109539574"/>
</dbReference>
<feature type="compositionally biased region" description="Polar residues" evidence="1">
    <location>
        <begin position="100"/>
        <end position="109"/>
    </location>
</feature>
<dbReference type="Gene3D" id="3.40.720.10">
    <property type="entry name" value="Alkaline Phosphatase, subunit A"/>
    <property type="match status" value="1"/>
</dbReference>
<keyword evidence="2" id="KW-1133">Transmembrane helix</keyword>
<keyword evidence="2" id="KW-0472">Membrane</keyword>
<dbReference type="KEGG" id="dpa:109539574"/>
<dbReference type="SUPFAM" id="SSF53649">
    <property type="entry name" value="Alkaline phosphatase-like"/>
    <property type="match status" value="1"/>
</dbReference>
<feature type="transmembrane region" description="Helical" evidence="2">
    <location>
        <begin position="21"/>
        <end position="38"/>
    </location>
</feature>
<dbReference type="AlphaFoldDB" id="A0AAR5PPV1"/>
<evidence type="ECO:0000256" key="2">
    <source>
        <dbReference type="SAM" id="Phobius"/>
    </source>
</evidence>
<evidence type="ECO:0000256" key="1">
    <source>
        <dbReference type="SAM" id="MobiDB-lite"/>
    </source>
</evidence>